<dbReference type="VEuPathDB" id="FungiDB:UREG_06808"/>
<evidence type="ECO:0000313" key="3">
    <source>
        <dbReference type="Proteomes" id="UP000002058"/>
    </source>
</evidence>
<protein>
    <submittedName>
        <fullName evidence="2">Uncharacterized protein</fullName>
    </submittedName>
</protein>
<dbReference type="AlphaFoldDB" id="C4JW66"/>
<sequence>MSGVDAARSSTPSVPPPSYSESTSRPTSRESLRPISSQISNFTSDGPRSRPPSIAPPSYSNLTPSAALHEPAHSISSQISNLTIDRTFINPVTGSSPSEVYPSYQLSHELDAGYGTIEVSRITPFTESSAERRNKHIYSFTQYVFSTTVEIVGKRRSTLRGTIYLRLTHSLLKQSWEISHHNPTTDKTTVLFRTRPVRNLHKEEKLQWEDGRRELVAVESQSSPESPGCKPGLHVVKELGDQMVDVLVTGWCAKIWVGWQMVIAETREKELDSFRRKLAYGGNIFSVRDLNPGSNLWSQ</sequence>
<feature type="region of interest" description="Disordered" evidence="1">
    <location>
        <begin position="1"/>
        <end position="65"/>
    </location>
</feature>
<dbReference type="GeneID" id="8437335"/>
<evidence type="ECO:0000256" key="1">
    <source>
        <dbReference type="SAM" id="MobiDB-lite"/>
    </source>
</evidence>
<dbReference type="HOGENOM" id="CLU_969666_0_0_1"/>
<organism evidence="2 3">
    <name type="scientific">Uncinocarpus reesii (strain UAMH 1704)</name>
    <dbReference type="NCBI Taxonomy" id="336963"/>
    <lineage>
        <taxon>Eukaryota</taxon>
        <taxon>Fungi</taxon>
        <taxon>Dikarya</taxon>
        <taxon>Ascomycota</taxon>
        <taxon>Pezizomycotina</taxon>
        <taxon>Eurotiomycetes</taxon>
        <taxon>Eurotiomycetidae</taxon>
        <taxon>Onygenales</taxon>
        <taxon>Onygenaceae</taxon>
        <taxon>Uncinocarpus</taxon>
    </lineage>
</organism>
<dbReference type="OrthoDB" id="4196148at2759"/>
<keyword evidence="3" id="KW-1185">Reference proteome</keyword>
<gene>
    <name evidence="2" type="ORF">UREG_06808</name>
</gene>
<dbReference type="InParanoid" id="C4JW66"/>
<feature type="compositionally biased region" description="Polar residues" evidence="1">
    <location>
        <begin position="34"/>
        <end position="46"/>
    </location>
</feature>
<dbReference type="KEGG" id="ure:UREG_06808"/>
<dbReference type="eggNOG" id="ENOG502RA3N">
    <property type="taxonomic scope" value="Eukaryota"/>
</dbReference>
<evidence type="ECO:0000313" key="2">
    <source>
        <dbReference type="EMBL" id="EEP81943.1"/>
    </source>
</evidence>
<proteinExistence type="predicted"/>
<name>C4JW66_UNCRE</name>
<dbReference type="Proteomes" id="UP000002058">
    <property type="component" value="Unassembled WGS sequence"/>
</dbReference>
<dbReference type="OMA" id="CAKIWIG"/>
<dbReference type="RefSeq" id="XP_002583841.1">
    <property type="nucleotide sequence ID" value="XM_002583795.1"/>
</dbReference>
<reference evidence="3" key="1">
    <citation type="journal article" date="2009" name="Genome Res.">
        <title>Comparative genomic analyses of the human fungal pathogens Coccidioides and their relatives.</title>
        <authorList>
            <person name="Sharpton T.J."/>
            <person name="Stajich J.E."/>
            <person name="Rounsley S.D."/>
            <person name="Gardner M.J."/>
            <person name="Wortman J.R."/>
            <person name="Jordar V.S."/>
            <person name="Maiti R."/>
            <person name="Kodira C.D."/>
            <person name="Neafsey D.E."/>
            <person name="Zeng Q."/>
            <person name="Hung C.-Y."/>
            <person name="McMahan C."/>
            <person name="Muszewska A."/>
            <person name="Grynberg M."/>
            <person name="Mandel M.A."/>
            <person name="Kellner E.M."/>
            <person name="Barker B.M."/>
            <person name="Galgiani J.N."/>
            <person name="Orbach M.J."/>
            <person name="Kirkland T.N."/>
            <person name="Cole G.T."/>
            <person name="Henn M.R."/>
            <person name="Birren B.W."/>
            <person name="Taylor J.W."/>
        </authorList>
    </citation>
    <scope>NUCLEOTIDE SEQUENCE [LARGE SCALE GENOMIC DNA]</scope>
    <source>
        <strain evidence="3">UAMH 1704</strain>
    </source>
</reference>
<dbReference type="EMBL" id="CH476618">
    <property type="protein sequence ID" value="EEP81943.1"/>
    <property type="molecule type" value="Genomic_DNA"/>
</dbReference>
<accession>C4JW66</accession>